<organism evidence="6 7">
    <name type="scientific">Byssothecium circinans</name>
    <dbReference type="NCBI Taxonomy" id="147558"/>
    <lineage>
        <taxon>Eukaryota</taxon>
        <taxon>Fungi</taxon>
        <taxon>Dikarya</taxon>
        <taxon>Ascomycota</taxon>
        <taxon>Pezizomycotina</taxon>
        <taxon>Dothideomycetes</taxon>
        <taxon>Pleosporomycetidae</taxon>
        <taxon>Pleosporales</taxon>
        <taxon>Massarineae</taxon>
        <taxon>Massarinaceae</taxon>
        <taxon>Byssothecium</taxon>
    </lineage>
</organism>
<keyword evidence="5" id="KW-0472">Membrane</keyword>
<dbReference type="GO" id="GO:0016020">
    <property type="term" value="C:membrane"/>
    <property type="evidence" value="ECO:0007669"/>
    <property type="project" value="UniProtKB-SubCell"/>
</dbReference>
<evidence type="ECO:0000313" key="7">
    <source>
        <dbReference type="Proteomes" id="UP000800035"/>
    </source>
</evidence>
<evidence type="ECO:0000256" key="4">
    <source>
        <dbReference type="ARBA" id="ARBA00022989"/>
    </source>
</evidence>
<keyword evidence="7" id="KW-1185">Reference proteome</keyword>
<evidence type="ECO:0000256" key="1">
    <source>
        <dbReference type="ARBA" id="ARBA00004141"/>
    </source>
</evidence>
<sequence length="233" mass="26069">MSKILKDTLANAHSTPPYSDRALLEANNEEYELFEGHTTNEQANMSQMGWMATLSSQAGTASGPYLGGTLIQSCAIVIYPDYSPSNSYGTWDNYSCHVGRLDPQYLERTVDAYVAKRYARRSRLRLPKNYFRLNISLRADSDAEHISEEIRDAGATVPRAMLESYMFMMTDIESVLDEAIGCPHTWVFRQAASSGVVVVLNSIPTVLIFAGTLTFKLSTSRQIWAFARDEGRQ</sequence>
<dbReference type="PANTHER" id="PTHR45649:SF4">
    <property type="entry name" value="TRANSPORTER, PUTATIVE (EUROFUNG)-RELATED"/>
    <property type="match status" value="1"/>
</dbReference>
<keyword evidence="3" id="KW-0812">Transmembrane</keyword>
<gene>
    <name evidence="6" type="ORF">CC80DRAFT_531439</name>
</gene>
<reference evidence="6" key="1">
    <citation type="journal article" date="2020" name="Stud. Mycol.">
        <title>101 Dothideomycetes genomes: a test case for predicting lifestyles and emergence of pathogens.</title>
        <authorList>
            <person name="Haridas S."/>
            <person name="Albert R."/>
            <person name="Binder M."/>
            <person name="Bloem J."/>
            <person name="Labutti K."/>
            <person name="Salamov A."/>
            <person name="Andreopoulos B."/>
            <person name="Baker S."/>
            <person name="Barry K."/>
            <person name="Bills G."/>
            <person name="Bluhm B."/>
            <person name="Cannon C."/>
            <person name="Castanera R."/>
            <person name="Culley D."/>
            <person name="Daum C."/>
            <person name="Ezra D."/>
            <person name="Gonzalez J."/>
            <person name="Henrissat B."/>
            <person name="Kuo A."/>
            <person name="Liang C."/>
            <person name="Lipzen A."/>
            <person name="Lutzoni F."/>
            <person name="Magnuson J."/>
            <person name="Mondo S."/>
            <person name="Nolan M."/>
            <person name="Ohm R."/>
            <person name="Pangilinan J."/>
            <person name="Park H.-J."/>
            <person name="Ramirez L."/>
            <person name="Alfaro M."/>
            <person name="Sun H."/>
            <person name="Tritt A."/>
            <person name="Yoshinaga Y."/>
            <person name="Zwiers L.-H."/>
            <person name="Turgeon B."/>
            <person name="Goodwin S."/>
            <person name="Spatafora J."/>
            <person name="Crous P."/>
            <person name="Grigoriev I."/>
        </authorList>
    </citation>
    <scope>NUCLEOTIDE SEQUENCE</scope>
    <source>
        <strain evidence="6">CBS 675.92</strain>
    </source>
</reference>
<accession>A0A6A5UF90</accession>
<dbReference type="AlphaFoldDB" id="A0A6A5UF90"/>
<protein>
    <submittedName>
        <fullName evidence="6">Uncharacterized protein</fullName>
    </submittedName>
</protein>
<dbReference type="GO" id="GO:0022857">
    <property type="term" value="F:transmembrane transporter activity"/>
    <property type="evidence" value="ECO:0007669"/>
    <property type="project" value="UniProtKB-ARBA"/>
</dbReference>
<dbReference type="Proteomes" id="UP000800035">
    <property type="component" value="Unassembled WGS sequence"/>
</dbReference>
<proteinExistence type="predicted"/>
<keyword evidence="4" id="KW-1133">Transmembrane helix</keyword>
<dbReference type="OrthoDB" id="10584192at2759"/>
<dbReference type="EMBL" id="ML976980">
    <property type="protein sequence ID" value="KAF1961566.1"/>
    <property type="molecule type" value="Genomic_DNA"/>
</dbReference>
<dbReference type="PANTHER" id="PTHR45649">
    <property type="entry name" value="AMINO-ACID PERMEASE BAT1"/>
    <property type="match status" value="1"/>
</dbReference>
<evidence type="ECO:0000256" key="3">
    <source>
        <dbReference type="ARBA" id="ARBA00022692"/>
    </source>
</evidence>
<comment type="subcellular location">
    <subcellularLocation>
        <location evidence="1">Membrane</location>
        <topology evidence="1">Multi-pass membrane protein</topology>
    </subcellularLocation>
</comment>
<evidence type="ECO:0000256" key="5">
    <source>
        <dbReference type="ARBA" id="ARBA00023136"/>
    </source>
</evidence>
<keyword evidence="2" id="KW-0813">Transport</keyword>
<evidence type="ECO:0000256" key="2">
    <source>
        <dbReference type="ARBA" id="ARBA00022448"/>
    </source>
</evidence>
<evidence type="ECO:0000313" key="6">
    <source>
        <dbReference type="EMBL" id="KAF1961566.1"/>
    </source>
</evidence>
<name>A0A6A5UF90_9PLEO</name>